<keyword evidence="2" id="KW-1185">Reference proteome</keyword>
<proteinExistence type="predicted"/>
<dbReference type="Proteomes" id="UP001148838">
    <property type="component" value="Unassembled WGS sequence"/>
</dbReference>
<sequence>MTADLHVFVDFKSAYDTADRQALHLAMTELKIPLKLIRLVQMTMKNTKCHVRIQSVMEKTSSSNGNSTATLARSYKDSDKLLDYHHSLVQTSPKAYSRIPDELLVNTANMRIGLEAFLLRGCVEFAAIASATKERSRKTHR</sequence>
<evidence type="ECO:0000313" key="1">
    <source>
        <dbReference type="EMBL" id="KAJ4445902.1"/>
    </source>
</evidence>
<name>A0ABQ8THL2_PERAM</name>
<evidence type="ECO:0000313" key="2">
    <source>
        <dbReference type="Proteomes" id="UP001148838"/>
    </source>
</evidence>
<dbReference type="EMBL" id="JAJSOF020000009">
    <property type="protein sequence ID" value="KAJ4445902.1"/>
    <property type="molecule type" value="Genomic_DNA"/>
</dbReference>
<comment type="caution">
    <text evidence="1">The sequence shown here is derived from an EMBL/GenBank/DDBJ whole genome shotgun (WGS) entry which is preliminary data.</text>
</comment>
<organism evidence="1 2">
    <name type="scientific">Periplaneta americana</name>
    <name type="common">American cockroach</name>
    <name type="synonym">Blatta americana</name>
    <dbReference type="NCBI Taxonomy" id="6978"/>
    <lineage>
        <taxon>Eukaryota</taxon>
        <taxon>Metazoa</taxon>
        <taxon>Ecdysozoa</taxon>
        <taxon>Arthropoda</taxon>
        <taxon>Hexapoda</taxon>
        <taxon>Insecta</taxon>
        <taxon>Pterygota</taxon>
        <taxon>Neoptera</taxon>
        <taxon>Polyneoptera</taxon>
        <taxon>Dictyoptera</taxon>
        <taxon>Blattodea</taxon>
        <taxon>Blattoidea</taxon>
        <taxon>Blattidae</taxon>
        <taxon>Blattinae</taxon>
        <taxon>Periplaneta</taxon>
    </lineage>
</organism>
<accession>A0ABQ8THL2</accession>
<reference evidence="1 2" key="1">
    <citation type="journal article" date="2022" name="Allergy">
        <title>Genome assembly and annotation of Periplaneta americana reveal a comprehensive cockroach allergen profile.</title>
        <authorList>
            <person name="Wang L."/>
            <person name="Xiong Q."/>
            <person name="Saelim N."/>
            <person name="Wang L."/>
            <person name="Nong W."/>
            <person name="Wan A.T."/>
            <person name="Shi M."/>
            <person name="Liu X."/>
            <person name="Cao Q."/>
            <person name="Hui J.H.L."/>
            <person name="Sookrung N."/>
            <person name="Leung T.F."/>
            <person name="Tungtrongchitr A."/>
            <person name="Tsui S.K.W."/>
        </authorList>
    </citation>
    <scope>NUCLEOTIDE SEQUENCE [LARGE SCALE GENOMIC DNA]</scope>
    <source>
        <strain evidence="1">PWHHKU_190912</strain>
    </source>
</reference>
<gene>
    <name evidence="1" type="ORF">ANN_12588</name>
</gene>
<protein>
    <recommendedName>
        <fullName evidence="3">Reverse transcriptase domain-containing protein</fullName>
    </recommendedName>
</protein>
<evidence type="ECO:0008006" key="3">
    <source>
        <dbReference type="Google" id="ProtNLM"/>
    </source>
</evidence>